<comment type="caution">
    <text evidence="3">The sequence shown here is derived from an EMBL/GenBank/DDBJ whole genome shotgun (WGS) entry which is preliminary data.</text>
</comment>
<keyword evidence="4" id="KW-1185">Reference proteome</keyword>
<evidence type="ECO:0000256" key="2">
    <source>
        <dbReference type="HAMAP-Rule" id="MF_00460"/>
    </source>
</evidence>
<dbReference type="HAMAP" id="MF_00460">
    <property type="entry name" value="UPF0125_RnfH"/>
    <property type="match status" value="1"/>
</dbReference>
<reference evidence="3 4" key="1">
    <citation type="journal article" date="2018" name="Genet. Mol. Biol.">
        <title>The genome sequence of Dyella jiangningensis FCAV SCS01 from a lignocellulose-decomposing microbial consortium metagenome reveals potential for biotechnological applications.</title>
        <authorList>
            <person name="Desiderato J.G."/>
            <person name="Alvarenga D.O."/>
            <person name="Constancio M.T.L."/>
            <person name="Alves L.M.C."/>
            <person name="Varani A.M."/>
        </authorList>
    </citation>
    <scope>NUCLEOTIDE SEQUENCE [LARGE SCALE GENOMIC DNA]</scope>
    <source>
        <strain evidence="3 4">FCAV SCS01</strain>
    </source>
</reference>
<evidence type="ECO:0000313" key="3">
    <source>
        <dbReference type="EMBL" id="RAO74991.1"/>
    </source>
</evidence>
<dbReference type="SUPFAM" id="SSF54285">
    <property type="entry name" value="MoaD/ThiS"/>
    <property type="match status" value="1"/>
</dbReference>
<dbReference type="OrthoDB" id="9796575at2"/>
<dbReference type="PANTHER" id="PTHR37483:SF1">
    <property type="entry name" value="UPF0125 PROTEIN RATB"/>
    <property type="match status" value="1"/>
</dbReference>
<name>A0A328P0S2_9GAMM</name>
<evidence type="ECO:0000313" key="4">
    <source>
        <dbReference type="Proteomes" id="UP000248926"/>
    </source>
</evidence>
<dbReference type="InterPro" id="IPR016155">
    <property type="entry name" value="Mopterin_synth/thiamin_S_b"/>
</dbReference>
<evidence type="ECO:0000256" key="1">
    <source>
        <dbReference type="ARBA" id="ARBA00010645"/>
    </source>
</evidence>
<accession>A0A328P0S2</accession>
<sequence length="93" mass="10072">MAESLHVEVVYAGPSQQVVRRVSLPAGSTVMQAIEASGLARDVPGLVVDPARLGIFSRKAAPDQVLGEGDRVEIYRPLTLDPKEARRRRAHEG</sequence>
<dbReference type="Gene3D" id="3.10.20.280">
    <property type="entry name" value="RnfH-like"/>
    <property type="match status" value="1"/>
</dbReference>
<dbReference type="NCBIfam" id="NF002490">
    <property type="entry name" value="PRK01777.1"/>
    <property type="match status" value="1"/>
</dbReference>
<gene>
    <name evidence="3" type="ORF">CA260_12795</name>
</gene>
<dbReference type="InterPro" id="IPR005346">
    <property type="entry name" value="RnfH"/>
</dbReference>
<protein>
    <recommendedName>
        <fullName evidence="2">UPF0125 protein CA260_12795</fullName>
    </recommendedName>
</protein>
<dbReference type="EMBL" id="NFZS01000004">
    <property type="protein sequence ID" value="RAO74991.1"/>
    <property type="molecule type" value="Genomic_DNA"/>
</dbReference>
<dbReference type="PANTHER" id="PTHR37483">
    <property type="entry name" value="UPF0125 PROTEIN RATB"/>
    <property type="match status" value="1"/>
</dbReference>
<organism evidence="3 4">
    <name type="scientific">Dyella jiangningensis</name>
    <dbReference type="NCBI Taxonomy" id="1379159"/>
    <lineage>
        <taxon>Bacteria</taxon>
        <taxon>Pseudomonadati</taxon>
        <taxon>Pseudomonadota</taxon>
        <taxon>Gammaproteobacteria</taxon>
        <taxon>Lysobacterales</taxon>
        <taxon>Rhodanobacteraceae</taxon>
        <taxon>Dyella</taxon>
    </lineage>
</organism>
<dbReference type="RefSeq" id="WP_111983487.1">
    <property type="nucleotide sequence ID" value="NZ_NFZS01000004.1"/>
</dbReference>
<dbReference type="Proteomes" id="UP000248926">
    <property type="component" value="Unassembled WGS sequence"/>
</dbReference>
<dbReference type="Pfam" id="PF03658">
    <property type="entry name" value="Ub-RnfH"/>
    <property type="match status" value="1"/>
</dbReference>
<dbReference type="AlphaFoldDB" id="A0A328P0S2"/>
<comment type="similarity">
    <text evidence="1 2">Belongs to the UPF0125 (RnfH) family.</text>
</comment>
<proteinExistence type="inferred from homology"/>
<dbReference type="InterPro" id="IPR037021">
    <property type="entry name" value="RnfH_sf"/>
</dbReference>